<dbReference type="AlphaFoldDB" id="A0A1M5QPA6"/>
<gene>
    <name evidence="1" type="ORF">SAMN02745207_00193</name>
</gene>
<reference evidence="1 2" key="1">
    <citation type="submission" date="2016-11" db="EMBL/GenBank/DDBJ databases">
        <authorList>
            <person name="Jaros S."/>
            <person name="Januszkiewicz K."/>
            <person name="Wedrychowicz H."/>
        </authorList>
    </citation>
    <scope>NUCLEOTIDE SEQUENCE [LARGE SCALE GENOMIC DNA]</scope>
    <source>
        <strain evidence="1 2">DSM 8605</strain>
    </source>
</reference>
<dbReference type="EMBL" id="FQXM01000002">
    <property type="protein sequence ID" value="SHH15393.1"/>
    <property type="molecule type" value="Genomic_DNA"/>
</dbReference>
<evidence type="ECO:0000313" key="1">
    <source>
        <dbReference type="EMBL" id="SHH15393.1"/>
    </source>
</evidence>
<dbReference type="STRING" id="1121316.SAMN02745207_00193"/>
<organism evidence="1 2">
    <name type="scientific">Clostridium grantii DSM 8605</name>
    <dbReference type="NCBI Taxonomy" id="1121316"/>
    <lineage>
        <taxon>Bacteria</taxon>
        <taxon>Bacillati</taxon>
        <taxon>Bacillota</taxon>
        <taxon>Clostridia</taxon>
        <taxon>Eubacteriales</taxon>
        <taxon>Clostridiaceae</taxon>
        <taxon>Clostridium</taxon>
    </lineage>
</organism>
<evidence type="ECO:0000313" key="2">
    <source>
        <dbReference type="Proteomes" id="UP000184447"/>
    </source>
</evidence>
<dbReference type="Proteomes" id="UP000184447">
    <property type="component" value="Unassembled WGS sequence"/>
</dbReference>
<dbReference type="RefSeq" id="WP_278336903.1">
    <property type="nucleotide sequence ID" value="NZ_FQXM01000002.1"/>
</dbReference>
<name>A0A1M5QPA6_9CLOT</name>
<proteinExistence type="predicted"/>
<protein>
    <submittedName>
        <fullName evidence="1">Uncharacterized protein</fullName>
    </submittedName>
</protein>
<keyword evidence="2" id="KW-1185">Reference proteome</keyword>
<accession>A0A1M5QPA6</accession>
<sequence length="43" mass="5188">MSKKKKKILDKILDSILPNYNQLPEEEKQKSTPIVTNYYYKEK</sequence>